<evidence type="ECO:0008006" key="4">
    <source>
        <dbReference type="Google" id="ProtNLM"/>
    </source>
</evidence>
<dbReference type="OrthoDB" id="8062986at2759"/>
<dbReference type="OMA" id="VQQIGDY"/>
<keyword evidence="3" id="KW-1185">Reference proteome</keyword>
<gene>
    <name evidence="2" type="ORF">FF38_11052</name>
</gene>
<evidence type="ECO:0000313" key="3">
    <source>
        <dbReference type="Proteomes" id="UP000037069"/>
    </source>
</evidence>
<feature type="chain" id="PRO_5005536888" description="Protein TsetseEP domain-containing protein" evidence="1">
    <location>
        <begin position="18"/>
        <end position="271"/>
    </location>
</feature>
<keyword evidence="1" id="KW-0732">Signal</keyword>
<name>A0A0L0CRI2_LUCCU</name>
<comment type="caution">
    <text evidence="2">The sequence shown here is derived from an EMBL/GenBank/DDBJ whole genome shotgun (WGS) entry which is preliminary data.</text>
</comment>
<organism evidence="2 3">
    <name type="scientific">Lucilia cuprina</name>
    <name type="common">Green bottle fly</name>
    <name type="synonym">Australian sheep blowfly</name>
    <dbReference type="NCBI Taxonomy" id="7375"/>
    <lineage>
        <taxon>Eukaryota</taxon>
        <taxon>Metazoa</taxon>
        <taxon>Ecdysozoa</taxon>
        <taxon>Arthropoda</taxon>
        <taxon>Hexapoda</taxon>
        <taxon>Insecta</taxon>
        <taxon>Pterygota</taxon>
        <taxon>Neoptera</taxon>
        <taxon>Endopterygota</taxon>
        <taxon>Diptera</taxon>
        <taxon>Brachycera</taxon>
        <taxon>Muscomorpha</taxon>
        <taxon>Oestroidea</taxon>
        <taxon>Calliphoridae</taxon>
        <taxon>Luciliinae</taxon>
        <taxon>Lucilia</taxon>
    </lineage>
</organism>
<reference evidence="2 3" key="1">
    <citation type="journal article" date="2015" name="Nat. Commun.">
        <title>Lucilia cuprina genome unlocks parasitic fly biology to underpin future interventions.</title>
        <authorList>
            <person name="Anstead C.A."/>
            <person name="Korhonen P.K."/>
            <person name="Young N.D."/>
            <person name="Hall R.S."/>
            <person name="Jex A.R."/>
            <person name="Murali S.C."/>
            <person name="Hughes D.S."/>
            <person name="Lee S.F."/>
            <person name="Perry T."/>
            <person name="Stroehlein A.J."/>
            <person name="Ansell B.R."/>
            <person name="Breugelmans B."/>
            <person name="Hofmann A."/>
            <person name="Qu J."/>
            <person name="Dugan S."/>
            <person name="Lee S.L."/>
            <person name="Chao H."/>
            <person name="Dinh H."/>
            <person name="Han Y."/>
            <person name="Doddapaneni H.V."/>
            <person name="Worley K.C."/>
            <person name="Muzny D.M."/>
            <person name="Ioannidis P."/>
            <person name="Waterhouse R.M."/>
            <person name="Zdobnov E.M."/>
            <person name="James P.J."/>
            <person name="Bagnall N.H."/>
            <person name="Kotze A.C."/>
            <person name="Gibbs R.A."/>
            <person name="Richards S."/>
            <person name="Batterham P."/>
            <person name="Gasser R.B."/>
        </authorList>
    </citation>
    <scope>NUCLEOTIDE SEQUENCE [LARGE SCALE GENOMIC DNA]</scope>
    <source>
        <strain evidence="2 3">LS</strain>
        <tissue evidence="2">Full body</tissue>
    </source>
</reference>
<proteinExistence type="predicted"/>
<protein>
    <recommendedName>
        <fullName evidence="4">Protein TsetseEP domain-containing protein</fullName>
    </recommendedName>
</protein>
<sequence length="271" mass="29284">MLKIVILSFCLLSVVSTSELAENGSASTAVENFGEASVNINNRPDSNIIDNLSEHNSNVLSVSTDDTINGPVSNMMENLSQHTSSVTSELLSQLSAKMQRTTKTLVGNIEVVVSSALKQLSQPIENFENTINASQCQPLVTLEELQKRINSDLNECTQNLSDLLTTFQNDASDFESLLEQNIKNIIALPQQCESVDSGSGFGSHVSCYVDKISEINKQIAAILNTASMTLVHTRQLAEQAVKEGRSCADNVVAITVESLDKMLASCQLSVN</sequence>
<accession>A0A0L0CRI2</accession>
<evidence type="ECO:0000313" key="2">
    <source>
        <dbReference type="EMBL" id="KNC34923.1"/>
    </source>
</evidence>
<dbReference type="EMBL" id="JRES01000007">
    <property type="protein sequence ID" value="KNC34923.1"/>
    <property type="molecule type" value="Genomic_DNA"/>
</dbReference>
<feature type="signal peptide" evidence="1">
    <location>
        <begin position="1"/>
        <end position="17"/>
    </location>
</feature>
<evidence type="ECO:0000256" key="1">
    <source>
        <dbReference type="SAM" id="SignalP"/>
    </source>
</evidence>
<dbReference type="AlphaFoldDB" id="A0A0L0CRI2"/>
<dbReference type="Proteomes" id="UP000037069">
    <property type="component" value="Unassembled WGS sequence"/>
</dbReference>